<proteinExistence type="inferred from homology"/>
<dbReference type="InterPro" id="IPR027640">
    <property type="entry name" value="Kinesin-like_fam"/>
</dbReference>
<feature type="compositionally biased region" description="Polar residues" evidence="8">
    <location>
        <begin position="773"/>
        <end position="784"/>
    </location>
</feature>
<feature type="region of interest" description="Disordered" evidence="8">
    <location>
        <begin position="689"/>
        <end position="726"/>
    </location>
</feature>
<evidence type="ECO:0000256" key="6">
    <source>
        <dbReference type="RuleBase" id="RU000394"/>
    </source>
</evidence>
<name>A0A7J7JE59_BUGNE</name>
<accession>A0A7J7JE59</accession>
<dbReference type="SMART" id="SM00129">
    <property type="entry name" value="KISc"/>
    <property type="match status" value="1"/>
</dbReference>
<dbReference type="OrthoDB" id="3176171at2759"/>
<feature type="region of interest" description="Disordered" evidence="8">
    <location>
        <begin position="773"/>
        <end position="812"/>
    </location>
</feature>
<comment type="caution">
    <text evidence="10">The sequence shown here is derived from an EMBL/GenBank/DDBJ whole genome shotgun (WGS) entry which is preliminary data.</text>
</comment>
<keyword evidence="4" id="KW-0963">Cytoplasm</keyword>
<feature type="region of interest" description="Disordered" evidence="8">
    <location>
        <begin position="462"/>
        <end position="550"/>
    </location>
</feature>
<dbReference type="EMBL" id="VXIV02002612">
    <property type="protein sequence ID" value="KAF6024133.1"/>
    <property type="molecule type" value="Genomic_DNA"/>
</dbReference>
<feature type="binding site" evidence="5">
    <location>
        <begin position="95"/>
        <end position="102"/>
    </location>
    <ligand>
        <name>ATP</name>
        <dbReference type="ChEBI" id="CHEBI:30616"/>
    </ligand>
</feature>
<keyword evidence="6" id="KW-0493">Microtubule</keyword>
<feature type="coiled-coil region" evidence="7">
    <location>
        <begin position="570"/>
        <end position="597"/>
    </location>
</feature>
<evidence type="ECO:0000313" key="11">
    <source>
        <dbReference type="Proteomes" id="UP000593567"/>
    </source>
</evidence>
<evidence type="ECO:0000256" key="4">
    <source>
        <dbReference type="ARBA" id="ARBA00023212"/>
    </source>
</evidence>
<evidence type="ECO:0000259" key="9">
    <source>
        <dbReference type="PROSITE" id="PS50067"/>
    </source>
</evidence>
<comment type="subcellular location">
    <subcellularLocation>
        <location evidence="1">Cytoplasm</location>
        <location evidence="1">Cytoskeleton</location>
    </subcellularLocation>
</comment>
<evidence type="ECO:0000313" key="10">
    <source>
        <dbReference type="EMBL" id="KAF6024133.1"/>
    </source>
</evidence>
<sequence length="845" mass="94838">MVKQTIQIFARVKPTKAKTGVYDLEDRDDGSSQLTFFIPKELAAGLVNNKKENYKFKFEKVFDQKCKQEDIFENVAKPVIDNVVKGYNGTIFAYGQTGSGKTFTITGGAEKYSQRGIIPRTLSYIFEMYEKMPEREFSTNISYLEIYNENGYDLLDPKHEASKLEDLPKVALMEDEGQNIHLKNLSIHPAGNEEDALNLLFLGDTNRMIAETPMNQASTRSHCIFTIHLMSKEVGSATVRRSKLHLVDLAGSERVSKTGVIVALSEKSRSHIPYRNSMMTSVLRDSLGGNCMTTMIATCNVEKPNIDESVSTCRFAQRVAMIKNDALLNEEMDPRLLAEKLKKEVALLKEELAMATGEQRSDDLTENEISRCNEAVDAYIEDKDGQAVLNIGGDMRKIQLCYSILKTKLLSRPKEAPPPAKPPEEEEEMSHYDKMELKKLQHLLLQRDNEINILVNMLKKEKKRAAEGRPSKSDLGNGHVTTSSAKLSSRDQNRGERHKGQDRSVATPPDSRAHRVQSRDQSSLGESDSPNQLTSRRQKHHTVTSKQILGDMSVGRQQAFEIFKRDYHENQQIEGNKNQLRQKYAEAKKLGELVNKERDVINKSKTQLEHYRVQKAMQGDTSQTMDDTESDLKDALDQAKRSYKEKLARLKSLKTETEHLQHYLERSKVKLMKDFEFWWAEQMSQSEQQPLHDPIKSAWRTPPPSGSSSTSHSAIQPGDPGYRRSPVRAAQVPPLELTASGSTFVKSSSTDQMSLNSLSSTSINSFNNYQNSGYSQLTPASHVSHQPPAGHKSHHSSKDATSESHQTSVAGIQLTGDAEVDANILAFVKARSAAKQLAQSKNITS</sequence>
<feature type="region of interest" description="Disordered" evidence="8">
    <location>
        <begin position="412"/>
        <end position="431"/>
    </location>
</feature>
<dbReference type="PANTHER" id="PTHR47968">
    <property type="entry name" value="CENTROMERE PROTEIN E"/>
    <property type="match status" value="1"/>
</dbReference>
<feature type="compositionally biased region" description="Basic and acidic residues" evidence="8">
    <location>
        <begin position="488"/>
        <end position="502"/>
    </location>
</feature>
<dbReference type="PROSITE" id="PS00411">
    <property type="entry name" value="KINESIN_MOTOR_1"/>
    <property type="match status" value="1"/>
</dbReference>
<dbReference type="InterPro" id="IPR056524">
    <property type="entry name" value="KIF6/9_C"/>
</dbReference>
<keyword evidence="5 6" id="KW-0505">Motor protein</keyword>
<feature type="compositionally biased region" description="Polar residues" evidence="8">
    <location>
        <begin position="519"/>
        <end position="535"/>
    </location>
</feature>
<reference evidence="10" key="1">
    <citation type="submission" date="2020-06" db="EMBL/GenBank/DDBJ databases">
        <title>Draft genome of Bugula neritina, a colonial animal packing powerful symbionts and potential medicines.</title>
        <authorList>
            <person name="Rayko M."/>
        </authorList>
    </citation>
    <scope>NUCLEOTIDE SEQUENCE [LARGE SCALE GENOMIC DNA]</scope>
    <source>
        <strain evidence="10">Kwan_BN1</strain>
    </source>
</reference>
<dbReference type="InterPro" id="IPR036961">
    <property type="entry name" value="Kinesin_motor_dom_sf"/>
</dbReference>
<dbReference type="SUPFAM" id="SSF52540">
    <property type="entry name" value="P-loop containing nucleoside triphosphate hydrolases"/>
    <property type="match status" value="1"/>
</dbReference>
<evidence type="ECO:0000256" key="8">
    <source>
        <dbReference type="SAM" id="MobiDB-lite"/>
    </source>
</evidence>
<gene>
    <name evidence="10" type="ORF">EB796_017528</name>
</gene>
<keyword evidence="3 5" id="KW-0067">ATP-binding</keyword>
<dbReference type="InterPro" id="IPR027417">
    <property type="entry name" value="P-loop_NTPase"/>
</dbReference>
<keyword evidence="4" id="KW-0206">Cytoskeleton</keyword>
<evidence type="ECO:0000256" key="7">
    <source>
        <dbReference type="SAM" id="Coils"/>
    </source>
</evidence>
<keyword evidence="7" id="KW-0175">Coiled coil</keyword>
<dbReference type="Pfam" id="PF23735">
    <property type="entry name" value="KIF9"/>
    <property type="match status" value="1"/>
</dbReference>
<dbReference type="GO" id="GO:0005874">
    <property type="term" value="C:microtubule"/>
    <property type="evidence" value="ECO:0007669"/>
    <property type="project" value="UniProtKB-KW"/>
</dbReference>
<dbReference type="InterPro" id="IPR019821">
    <property type="entry name" value="Kinesin_motor_CS"/>
</dbReference>
<dbReference type="PANTHER" id="PTHR47968:SF67">
    <property type="entry name" value="KINESIN MOTOR DOMAIN-CONTAINING PROTEIN"/>
    <property type="match status" value="1"/>
</dbReference>
<evidence type="ECO:0000256" key="5">
    <source>
        <dbReference type="PROSITE-ProRule" id="PRU00283"/>
    </source>
</evidence>
<keyword evidence="2 5" id="KW-0547">Nucleotide-binding</keyword>
<dbReference type="GO" id="GO:0005524">
    <property type="term" value="F:ATP binding"/>
    <property type="evidence" value="ECO:0007669"/>
    <property type="project" value="UniProtKB-UniRule"/>
</dbReference>
<evidence type="ECO:0000256" key="2">
    <source>
        <dbReference type="ARBA" id="ARBA00022741"/>
    </source>
</evidence>
<dbReference type="Pfam" id="PF00225">
    <property type="entry name" value="Kinesin"/>
    <property type="match status" value="1"/>
</dbReference>
<evidence type="ECO:0000256" key="3">
    <source>
        <dbReference type="ARBA" id="ARBA00022840"/>
    </source>
</evidence>
<evidence type="ECO:0000256" key="1">
    <source>
        <dbReference type="ARBA" id="ARBA00004245"/>
    </source>
</evidence>
<dbReference type="GO" id="GO:0007018">
    <property type="term" value="P:microtubule-based movement"/>
    <property type="evidence" value="ECO:0007669"/>
    <property type="project" value="InterPro"/>
</dbReference>
<dbReference type="PROSITE" id="PS50067">
    <property type="entry name" value="KINESIN_MOTOR_2"/>
    <property type="match status" value="1"/>
</dbReference>
<feature type="domain" description="Kinesin motor" evidence="9">
    <location>
        <begin position="5"/>
        <end position="322"/>
    </location>
</feature>
<dbReference type="AlphaFoldDB" id="A0A7J7JE59"/>
<keyword evidence="11" id="KW-1185">Reference proteome</keyword>
<dbReference type="PRINTS" id="PR00380">
    <property type="entry name" value="KINESINHEAVY"/>
</dbReference>
<dbReference type="GO" id="GO:0008017">
    <property type="term" value="F:microtubule binding"/>
    <property type="evidence" value="ECO:0007669"/>
    <property type="project" value="InterPro"/>
</dbReference>
<dbReference type="InterPro" id="IPR001752">
    <property type="entry name" value="Kinesin_motor_dom"/>
</dbReference>
<dbReference type="Gene3D" id="3.40.850.10">
    <property type="entry name" value="Kinesin motor domain"/>
    <property type="match status" value="1"/>
</dbReference>
<dbReference type="Proteomes" id="UP000593567">
    <property type="component" value="Unassembled WGS sequence"/>
</dbReference>
<comment type="similarity">
    <text evidence="5 6">Belongs to the TRAFAC class myosin-kinesin ATPase superfamily. Kinesin family.</text>
</comment>
<dbReference type="GO" id="GO:0003777">
    <property type="term" value="F:microtubule motor activity"/>
    <property type="evidence" value="ECO:0007669"/>
    <property type="project" value="InterPro"/>
</dbReference>
<protein>
    <recommendedName>
        <fullName evidence="6">Kinesin-like protein</fullName>
    </recommendedName>
</protein>
<feature type="coiled-coil region" evidence="7">
    <location>
        <begin position="625"/>
        <end position="656"/>
    </location>
</feature>
<organism evidence="10 11">
    <name type="scientific">Bugula neritina</name>
    <name type="common">Brown bryozoan</name>
    <name type="synonym">Sertularia neritina</name>
    <dbReference type="NCBI Taxonomy" id="10212"/>
    <lineage>
        <taxon>Eukaryota</taxon>
        <taxon>Metazoa</taxon>
        <taxon>Spiralia</taxon>
        <taxon>Lophotrochozoa</taxon>
        <taxon>Bryozoa</taxon>
        <taxon>Gymnolaemata</taxon>
        <taxon>Cheilostomatida</taxon>
        <taxon>Flustrina</taxon>
        <taxon>Buguloidea</taxon>
        <taxon>Bugulidae</taxon>
        <taxon>Bugula</taxon>
    </lineage>
</organism>